<evidence type="ECO:0000313" key="2">
    <source>
        <dbReference type="Proteomes" id="UP000054078"/>
    </source>
</evidence>
<comment type="caution">
    <text evidence="1">The sequence shown here is derived from an EMBL/GenBank/DDBJ whole genome shotgun (WGS) entry which is preliminary data.</text>
</comment>
<dbReference type="STRING" id="1299998.AUL39_00670"/>
<accession>A0A100YWC1</accession>
<dbReference type="AlphaFoldDB" id="A0A100YWC1"/>
<dbReference type="EMBL" id="LOJF01000001">
    <property type="protein sequence ID" value="KUH58897.1"/>
    <property type="molecule type" value="Genomic_DNA"/>
</dbReference>
<name>A0A100YWC1_TRASO</name>
<dbReference type="OrthoDB" id="3193146at2"/>
<dbReference type="Proteomes" id="UP000054078">
    <property type="component" value="Unassembled WGS sequence"/>
</dbReference>
<dbReference type="RefSeq" id="WP_059052630.1">
    <property type="nucleotide sequence ID" value="NZ_LOJF01000001.1"/>
</dbReference>
<gene>
    <name evidence="1" type="ORF">AUL39_00670</name>
</gene>
<sequence>MKKLLRGVVVIATAAGVGYVVYKEVLSDEAKENINKMVDTVKTSYRRINEVINSVRGDVMPDDGPLPNVQTTMRQWKDLGY</sequence>
<reference evidence="1 2" key="1">
    <citation type="submission" date="2015-12" db="EMBL/GenBank/DDBJ databases">
        <title>Draft Genome Sequence of Olsenella scatoligenes SK9K4T; a Producer of 3-Methylindole- (skatole) and 4-Methylphenol- (p-cresol) Isolated from Pig Feces.</title>
        <authorList>
            <person name="Li X."/>
            <person name="Borg B."/>
            <person name="Canibe N."/>
        </authorList>
    </citation>
    <scope>NUCLEOTIDE SEQUENCE [LARGE SCALE GENOMIC DNA]</scope>
    <source>
        <strain evidence="1 2">SK9K4</strain>
    </source>
</reference>
<protein>
    <submittedName>
        <fullName evidence="1">Uncharacterized protein</fullName>
    </submittedName>
</protein>
<evidence type="ECO:0000313" key="1">
    <source>
        <dbReference type="EMBL" id="KUH58897.1"/>
    </source>
</evidence>
<organism evidence="1 2">
    <name type="scientific">Tractidigestivibacter scatoligenes</name>
    <name type="common">Olsenella scatoligenes</name>
    <dbReference type="NCBI Taxonomy" id="1299998"/>
    <lineage>
        <taxon>Bacteria</taxon>
        <taxon>Bacillati</taxon>
        <taxon>Actinomycetota</taxon>
        <taxon>Coriobacteriia</taxon>
        <taxon>Coriobacteriales</taxon>
        <taxon>Atopobiaceae</taxon>
        <taxon>Tractidigestivibacter</taxon>
    </lineage>
</organism>
<keyword evidence="2" id="KW-1185">Reference proteome</keyword>
<proteinExistence type="predicted"/>